<proteinExistence type="predicted"/>
<dbReference type="InterPro" id="IPR000089">
    <property type="entry name" value="Biotin_lipoyl"/>
</dbReference>
<feature type="domain" description="Lipoyl-binding" evidence="1">
    <location>
        <begin position="95"/>
        <end position="150"/>
    </location>
</feature>
<evidence type="ECO:0000259" key="1">
    <source>
        <dbReference type="Pfam" id="PF00364"/>
    </source>
</evidence>
<organism evidence="2 3">
    <name type="scientific">Komagataeibacter xylinus NBRC 13693</name>
    <dbReference type="NCBI Taxonomy" id="1234668"/>
    <lineage>
        <taxon>Bacteria</taxon>
        <taxon>Pseudomonadati</taxon>
        <taxon>Pseudomonadota</taxon>
        <taxon>Alphaproteobacteria</taxon>
        <taxon>Acetobacterales</taxon>
        <taxon>Acetobacteraceae</taxon>
        <taxon>Komagataeibacter</taxon>
    </lineage>
</organism>
<sequence>MNNRSEQLVPHFDRLPGPEQIGQMATWLAQAGLESLELTNEAAGLKLRIRVEQAAAAITAPLTGVASQPNDGAGRVAVKTPYFGHLCLVHPLRDTPFAPVGTKVTQGETVALLTLDSLQVPVPAPVSGTVVDVTGQPGALVGYGAAIMQIQPD</sequence>
<dbReference type="Pfam" id="PF00364">
    <property type="entry name" value="Biotin_lipoyl"/>
    <property type="match status" value="1"/>
</dbReference>
<dbReference type="AlphaFoldDB" id="A0A0D6QBR9"/>
<dbReference type="InterPro" id="IPR011053">
    <property type="entry name" value="Single_hybrid_motif"/>
</dbReference>
<reference evidence="2 3" key="1">
    <citation type="submission" date="2012-11" db="EMBL/GenBank/DDBJ databases">
        <title>Whole genome sequence of Gluconacetobacter xylinus NBRC 13693.</title>
        <authorList>
            <person name="Azuma Y."/>
            <person name="Higashiura N."/>
            <person name="Hirakawa H."/>
            <person name="Matsushita K."/>
        </authorList>
    </citation>
    <scope>NUCLEOTIDE SEQUENCE [LARGE SCALE GENOMIC DNA]</scope>
    <source>
        <strain evidence="2 3">NBRC 13693</strain>
    </source>
</reference>
<comment type="caution">
    <text evidence="2">The sequence shown here is derived from an EMBL/GenBank/DDBJ whole genome shotgun (WGS) entry which is preliminary data.</text>
</comment>
<protein>
    <submittedName>
        <fullName evidence="2">Acetyl-CoA carboxylase biotin carboxyl carrier protein</fullName>
    </submittedName>
</protein>
<gene>
    <name evidence="2" type="ORF">Gxy13693_067_004</name>
</gene>
<dbReference type="Gene3D" id="2.40.50.100">
    <property type="match status" value="1"/>
</dbReference>
<dbReference type="SUPFAM" id="SSF51230">
    <property type="entry name" value="Single hybrid motif"/>
    <property type="match status" value="1"/>
</dbReference>
<dbReference type="Proteomes" id="UP000032683">
    <property type="component" value="Unassembled WGS sequence"/>
</dbReference>
<evidence type="ECO:0000313" key="3">
    <source>
        <dbReference type="Proteomes" id="UP000032683"/>
    </source>
</evidence>
<accession>A0A0D6QBR9</accession>
<dbReference type="RefSeq" id="WP_048857059.1">
    <property type="nucleotide sequence ID" value="NZ_BANJ01000067.1"/>
</dbReference>
<dbReference type="EMBL" id="BANJ01000067">
    <property type="protein sequence ID" value="GAO00870.1"/>
    <property type="molecule type" value="Genomic_DNA"/>
</dbReference>
<evidence type="ECO:0000313" key="2">
    <source>
        <dbReference type="EMBL" id="GAO00870.1"/>
    </source>
</evidence>
<name>A0A0D6QBR9_KOMXY</name>